<keyword evidence="2" id="KW-1185">Reference proteome</keyword>
<name>A0A2V1DTB4_9PLEO</name>
<proteinExistence type="predicted"/>
<dbReference type="STRING" id="97972.A0A2V1DTB4"/>
<dbReference type="EMBL" id="KZ805356">
    <property type="protein sequence ID" value="PVI01523.1"/>
    <property type="molecule type" value="Genomic_DNA"/>
</dbReference>
<dbReference type="AlphaFoldDB" id="A0A2V1DTB4"/>
<sequence length="379" mass="41807">MGALEFLCHRRFHQTYTLPPNPAKGRTAPHRFSYADYGDASSNSVVLLCGALFGTRLSYTILDKLAKNNNVRIIHPDRPGVGGSEAVKLEERIGIWLELIPKLLAHLNIQHVSLASHSGGDIYLLNTILSYPSLLHPTHPYICFFAPWVHHSHTKVTKLQALEYLPESLIGNLSPFATFVNAKILPVSAASGTIFQGVKGFLSNPSAPSTTTPTAITAAAMSRASGEELTLDLDLDDNDVVTELRNHITTFVFAESTTGVSLDAQLLLKRPHSTVWCAPELEWGDIDDVPPLLSQIIHDEEGRSGERGRKWVIDAFHAESDHMVGDKGRVWFDKCWVGEGYEYRSQVVKGGDHDFLMDPVFGATSVWLERVREAFEAGG</sequence>
<dbReference type="Gene3D" id="3.40.50.1820">
    <property type="entry name" value="alpha/beta hydrolase"/>
    <property type="match status" value="1"/>
</dbReference>
<accession>A0A2V1DTB4</accession>
<dbReference type="Proteomes" id="UP000244855">
    <property type="component" value="Unassembled WGS sequence"/>
</dbReference>
<organism evidence="1 2">
    <name type="scientific">Periconia macrospinosa</name>
    <dbReference type="NCBI Taxonomy" id="97972"/>
    <lineage>
        <taxon>Eukaryota</taxon>
        <taxon>Fungi</taxon>
        <taxon>Dikarya</taxon>
        <taxon>Ascomycota</taxon>
        <taxon>Pezizomycotina</taxon>
        <taxon>Dothideomycetes</taxon>
        <taxon>Pleosporomycetidae</taxon>
        <taxon>Pleosporales</taxon>
        <taxon>Massarineae</taxon>
        <taxon>Periconiaceae</taxon>
        <taxon>Periconia</taxon>
    </lineage>
</organism>
<protein>
    <recommendedName>
        <fullName evidence="3">Alpha/beta-hydrolase</fullName>
    </recommendedName>
</protein>
<evidence type="ECO:0000313" key="1">
    <source>
        <dbReference type="EMBL" id="PVI01523.1"/>
    </source>
</evidence>
<evidence type="ECO:0000313" key="2">
    <source>
        <dbReference type="Proteomes" id="UP000244855"/>
    </source>
</evidence>
<dbReference type="SUPFAM" id="SSF53474">
    <property type="entry name" value="alpha/beta-Hydrolases"/>
    <property type="match status" value="1"/>
</dbReference>
<evidence type="ECO:0008006" key="3">
    <source>
        <dbReference type="Google" id="ProtNLM"/>
    </source>
</evidence>
<dbReference type="InterPro" id="IPR029058">
    <property type="entry name" value="AB_hydrolase_fold"/>
</dbReference>
<reference evidence="1 2" key="1">
    <citation type="journal article" date="2018" name="Sci. Rep.">
        <title>Comparative genomics provides insights into the lifestyle and reveals functional heterogeneity of dark septate endophytic fungi.</title>
        <authorList>
            <person name="Knapp D.G."/>
            <person name="Nemeth J.B."/>
            <person name="Barry K."/>
            <person name="Hainaut M."/>
            <person name="Henrissat B."/>
            <person name="Johnson J."/>
            <person name="Kuo A."/>
            <person name="Lim J.H.P."/>
            <person name="Lipzen A."/>
            <person name="Nolan M."/>
            <person name="Ohm R.A."/>
            <person name="Tamas L."/>
            <person name="Grigoriev I.V."/>
            <person name="Spatafora J.W."/>
            <person name="Nagy L.G."/>
            <person name="Kovacs G.M."/>
        </authorList>
    </citation>
    <scope>NUCLEOTIDE SEQUENCE [LARGE SCALE GENOMIC DNA]</scope>
    <source>
        <strain evidence="1 2">DSE2036</strain>
    </source>
</reference>
<dbReference type="OrthoDB" id="294702at2759"/>
<gene>
    <name evidence="1" type="ORF">DM02DRAFT_671197</name>
</gene>